<dbReference type="AlphaFoldDB" id="A0A165C9F5"/>
<dbReference type="InParanoid" id="A0A165C9F5"/>
<evidence type="ECO:0000313" key="2">
    <source>
        <dbReference type="Proteomes" id="UP000076842"/>
    </source>
</evidence>
<name>A0A165C9F5_9BASI</name>
<sequence length="182" mass="19753">MTPREGCGVEGTDLSITHARGHLSPLQASLEPPRYHPDDCLPPVVRASNMSKEPVSSPRQLLTKEWSITAGRLEEALSAVKKAEKVGLDPETLTAFYVRIEDLSDRAMHSPVPSDATVTYNNYVNVIKSVGTRVANLVVEVELAVAKKRLSAVKKAAAAARLAAFTTPERRTPESSPPAYQH</sequence>
<dbReference type="EMBL" id="KV424175">
    <property type="protein sequence ID" value="KZT50444.1"/>
    <property type="molecule type" value="Genomic_DNA"/>
</dbReference>
<dbReference type="Proteomes" id="UP000076842">
    <property type="component" value="Unassembled WGS sequence"/>
</dbReference>
<gene>
    <name evidence="1" type="ORF">CALCODRAFT_188640</name>
</gene>
<organism evidence="1 2">
    <name type="scientific">Calocera cornea HHB12733</name>
    <dbReference type="NCBI Taxonomy" id="1353952"/>
    <lineage>
        <taxon>Eukaryota</taxon>
        <taxon>Fungi</taxon>
        <taxon>Dikarya</taxon>
        <taxon>Basidiomycota</taxon>
        <taxon>Agaricomycotina</taxon>
        <taxon>Dacrymycetes</taxon>
        <taxon>Dacrymycetales</taxon>
        <taxon>Dacrymycetaceae</taxon>
        <taxon>Calocera</taxon>
    </lineage>
</organism>
<proteinExistence type="predicted"/>
<protein>
    <submittedName>
        <fullName evidence="1">Uncharacterized protein</fullName>
    </submittedName>
</protein>
<keyword evidence="2" id="KW-1185">Reference proteome</keyword>
<reference evidence="1 2" key="1">
    <citation type="journal article" date="2016" name="Mol. Biol. Evol.">
        <title>Comparative Genomics of Early-Diverging Mushroom-Forming Fungi Provides Insights into the Origins of Lignocellulose Decay Capabilities.</title>
        <authorList>
            <person name="Nagy L.G."/>
            <person name="Riley R."/>
            <person name="Tritt A."/>
            <person name="Adam C."/>
            <person name="Daum C."/>
            <person name="Floudas D."/>
            <person name="Sun H."/>
            <person name="Yadav J.S."/>
            <person name="Pangilinan J."/>
            <person name="Larsson K.H."/>
            <person name="Matsuura K."/>
            <person name="Barry K."/>
            <person name="Labutti K."/>
            <person name="Kuo R."/>
            <person name="Ohm R.A."/>
            <person name="Bhattacharya S.S."/>
            <person name="Shirouzu T."/>
            <person name="Yoshinaga Y."/>
            <person name="Martin F.M."/>
            <person name="Grigoriev I.V."/>
            <person name="Hibbett D.S."/>
        </authorList>
    </citation>
    <scope>NUCLEOTIDE SEQUENCE [LARGE SCALE GENOMIC DNA]</scope>
    <source>
        <strain evidence="1 2">HHB12733</strain>
    </source>
</reference>
<accession>A0A165C9F5</accession>
<evidence type="ECO:0000313" key="1">
    <source>
        <dbReference type="EMBL" id="KZT50444.1"/>
    </source>
</evidence>